<dbReference type="OrthoDB" id="7403325at2759"/>
<dbReference type="GO" id="GO:0004760">
    <property type="term" value="F:L-serine-pyruvate transaminase activity"/>
    <property type="evidence" value="ECO:0007669"/>
    <property type="project" value="TreeGrafter"/>
</dbReference>
<keyword evidence="4" id="KW-0663">Pyridoxal phosphate</keyword>
<comment type="cofactor">
    <cofactor evidence="1">
        <name>pyridoxal 5'-phosphate</name>
        <dbReference type="ChEBI" id="CHEBI:597326"/>
    </cofactor>
</comment>
<keyword evidence="2" id="KW-0032">Aminotransferase</keyword>
<comment type="caution">
    <text evidence="5">The sequence shown here is derived from an EMBL/GenBank/DDBJ whole genome shotgun (WGS) entry which is preliminary data.</text>
</comment>
<gene>
    <name evidence="5" type="ORF">E1B28_013868</name>
</gene>
<dbReference type="InterPro" id="IPR015422">
    <property type="entry name" value="PyrdxlP-dep_Trfase_small"/>
</dbReference>
<dbReference type="Gene3D" id="3.90.1150.10">
    <property type="entry name" value="Aspartate Aminotransferase, domain 1"/>
    <property type="match status" value="1"/>
</dbReference>
<evidence type="ECO:0000313" key="5">
    <source>
        <dbReference type="EMBL" id="KAG7085264.1"/>
    </source>
</evidence>
<keyword evidence="3" id="KW-0808">Transferase</keyword>
<reference evidence="5" key="1">
    <citation type="journal article" date="2021" name="Genome Biol. Evol.">
        <title>The assembled and annotated genome of the fairy-ring fungus Marasmius oreades.</title>
        <authorList>
            <person name="Hiltunen M."/>
            <person name="Ament-Velasquez S.L."/>
            <person name="Johannesson H."/>
        </authorList>
    </citation>
    <scope>NUCLEOTIDE SEQUENCE</scope>
    <source>
        <strain evidence="5">03SP1</strain>
    </source>
</reference>
<dbReference type="KEGG" id="more:E1B28_013868"/>
<dbReference type="InterPro" id="IPR015424">
    <property type="entry name" value="PyrdxlP-dep_Trfase"/>
</dbReference>
<dbReference type="FunFam" id="3.90.1150.10:FF:000049">
    <property type="entry name" value="Alanine-glyoxylate aminotransferase 1"/>
    <property type="match status" value="1"/>
</dbReference>
<dbReference type="RefSeq" id="XP_043001735.1">
    <property type="nucleotide sequence ID" value="XM_043160693.1"/>
</dbReference>
<protein>
    <submittedName>
        <fullName evidence="5">Uncharacterized protein</fullName>
    </submittedName>
</protein>
<name>A0A9P7UMT2_9AGAR</name>
<dbReference type="AlphaFoldDB" id="A0A9P7UMT2"/>
<accession>A0A9P7UMT2</accession>
<evidence type="ECO:0000256" key="3">
    <source>
        <dbReference type="ARBA" id="ARBA00022679"/>
    </source>
</evidence>
<evidence type="ECO:0000313" key="6">
    <source>
        <dbReference type="Proteomes" id="UP001049176"/>
    </source>
</evidence>
<dbReference type="GO" id="GO:0005777">
    <property type="term" value="C:peroxisome"/>
    <property type="evidence" value="ECO:0007669"/>
    <property type="project" value="TreeGrafter"/>
</dbReference>
<evidence type="ECO:0000256" key="4">
    <source>
        <dbReference type="ARBA" id="ARBA00022898"/>
    </source>
</evidence>
<dbReference type="EMBL" id="MU249565">
    <property type="protein sequence ID" value="KAG7085264.1"/>
    <property type="molecule type" value="Genomic_DNA"/>
</dbReference>
<organism evidence="5 6">
    <name type="scientific">Marasmius oreades</name>
    <name type="common">fairy-ring Marasmius</name>
    <dbReference type="NCBI Taxonomy" id="181124"/>
    <lineage>
        <taxon>Eukaryota</taxon>
        <taxon>Fungi</taxon>
        <taxon>Dikarya</taxon>
        <taxon>Basidiomycota</taxon>
        <taxon>Agaricomycotina</taxon>
        <taxon>Agaricomycetes</taxon>
        <taxon>Agaricomycetidae</taxon>
        <taxon>Agaricales</taxon>
        <taxon>Marasmiineae</taxon>
        <taxon>Marasmiaceae</taxon>
        <taxon>Marasmius</taxon>
    </lineage>
</organism>
<dbReference type="GeneID" id="66082943"/>
<dbReference type="PANTHER" id="PTHR21152">
    <property type="entry name" value="AMINOTRANSFERASE CLASS V"/>
    <property type="match status" value="1"/>
</dbReference>
<dbReference type="PANTHER" id="PTHR21152:SF24">
    <property type="entry name" value="ALANINE--GLYOXYLATE AMINOTRANSFERASE 1"/>
    <property type="match status" value="1"/>
</dbReference>
<sequence>MKAYEAGNPSYFATPPVNLIYAYNASLKAITESSPSIEDRFRIHREASKRFKDAAKGLGLKEVPLRPEVAANGMTALYFPDGLGAADILPRLVKRGIVVAGGLGMPSIKDKYFRIGHMGISAVDTERGGYREGDFITQRGSRGSEGSEIDSYDTVIQVLYLKEMCTTIYK</sequence>
<dbReference type="GO" id="GO:0019265">
    <property type="term" value="P:glycine biosynthetic process, by transamination of glyoxylate"/>
    <property type="evidence" value="ECO:0007669"/>
    <property type="project" value="TreeGrafter"/>
</dbReference>
<dbReference type="Proteomes" id="UP001049176">
    <property type="component" value="Unassembled WGS sequence"/>
</dbReference>
<evidence type="ECO:0000256" key="2">
    <source>
        <dbReference type="ARBA" id="ARBA00022576"/>
    </source>
</evidence>
<dbReference type="GO" id="GO:0008453">
    <property type="term" value="F:alanine-glyoxylate transaminase activity"/>
    <property type="evidence" value="ECO:0007669"/>
    <property type="project" value="TreeGrafter"/>
</dbReference>
<dbReference type="SUPFAM" id="SSF53383">
    <property type="entry name" value="PLP-dependent transferases"/>
    <property type="match status" value="1"/>
</dbReference>
<proteinExistence type="predicted"/>
<evidence type="ECO:0000256" key="1">
    <source>
        <dbReference type="ARBA" id="ARBA00001933"/>
    </source>
</evidence>
<keyword evidence="6" id="KW-1185">Reference proteome</keyword>